<dbReference type="CDD" id="cd00555">
    <property type="entry name" value="Maf"/>
    <property type="match status" value="1"/>
</dbReference>
<evidence type="ECO:0000256" key="1">
    <source>
        <dbReference type="ARBA" id="ARBA00001968"/>
    </source>
</evidence>
<comment type="cofactor">
    <cofactor evidence="1 3">
        <name>a divalent metal cation</name>
        <dbReference type="ChEBI" id="CHEBI:60240"/>
    </cofactor>
</comment>
<dbReference type="InterPro" id="IPR003697">
    <property type="entry name" value="Maf-like"/>
</dbReference>
<gene>
    <name evidence="4" type="primary">maf</name>
    <name evidence="4" type="ORF">H9871_08260</name>
</gene>
<dbReference type="PANTHER" id="PTHR43213:SF5">
    <property type="entry name" value="BIFUNCTIONAL DTTP_UTP PYROPHOSPHATASE_METHYLTRANSFERASE PROTEIN-RELATED"/>
    <property type="match status" value="1"/>
</dbReference>
<keyword evidence="3" id="KW-0546">Nucleotide metabolism</keyword>
<reference evidence="4" key="2">
    <citation type="submission" date="2021-04" db="EMBL/GenBank/DDBJ databases">
        <authorList>
            <person name="Gilroy R."/>
        </authorList>
    </citation>
    <scope>NUCLEOTIDE SEQUENCE</scope>
    <source>
        <strain evidence="4">ChiHejej3B27-3195</strain>
    </source>
</reference>
<keyword evidence="2 3" id="KW-0378">Hydrolase</keyword>
<comment type="similarity">
    <text evidence="3">Belongs to the Maf family.</text>
</comment>
<comment type="subcellular location">
    <subcellularLocation>
        <location evidence="3">Cytoplasm</location>
    </subcellularLocation>
</comment>
<dbReference type="Proteomes" id="UP000824151">
    <property type="component" value="Unassembled WGS sequence"/>
</dbReference>
<comment type="catalytic activity">
    <reaction evidence="3">
        <text>a ribonucleoside 5'-triphosphate + H2O = a ribonucleoside 5'-phosphate + diphosphate + H(+)</text>
        <dbReference type="Rhea" id="RHEA:23996"/>
        <dbReference type="ChEBI" id="CHEBI:15377"/>
        <dbReference type="ChEBI" id="CHEBI:15378"/>
        <dbReference type="ChEBI" id="CHEBI:33019"/>
        <dbReference type="ChEBI" id="CHEBI:58043"/>
        <dbReference type="ChEBI" id="CHEBI:61557"/>
        <dbReference type="EC" id="3.6.1.9"/>
    </reaction>
</comment>
<evidence type="ECO:0000313" key="4">
    <source>
        <dbReference type="EMBL" id="HIX00124.1"/>
    </source>
</evidence>
<reference evidence="4" key="1">
    <citation type="journal article" date="2021" name="PeerJ">
        <title>Extensive microbial diversity within the chicken gut microbiome revealed by metagenomics and culture.</title>
        <authorList>
            <person name="Gilroy R."/>
            <person name="Ravi A."/>
            <person name="Getino M."/>
            <person name="Pursley I."/>
            <person name="Horton D.L."/>
            <person name="Alikhan N.F."/>
            <person name="Baker D."/>
            <person name="Gharbi K."/>
            <person name="Hall N."/>
            <person name="Watson M."/>
            <person name="Adriaenssens E.M."/>
            <person name="Foster-Nyarko E."/>
            <person name="Jarju S."/>
            <person name="Secka A."/>
            <person name="Antonio M."/>
            <person name="Oren A."/>
            <person name="Chaudhuri R.R."/>
            <person name="La Ragione R."/>
            <person name="Hildebrand F."/>
            <person name="Pallen M.J."/>
        </authorList>
    </citation>
    <scope>NUCLEOTIDE SEQUENCE</scope>
    <source>
        <strain evidence="4">ChiHejej3B27-3195</strain>
    </source>
</reference>
<dbReference type="Pfam" id="PF02545">
    <property type="entry name" value="Maf"/>
    <property type="match status" value="1"/>
</dbReference>
<dbReference type="EMBL" id="DXGD01000306">
    <property type="protein sequence ID" value="HIX00124.1"/>
    <property type="molecule type" value="Genomic_DNA"/>
</dbReference>
<dbReference type="GO" id="GO:0047429">
    <property type="term" value="F:nucleoside triphosphate diphosphatase activity"/>
    <property type="evidence" value="ECO:0007669"/>
    <property type="project" value="UniProtKB-EC"/>
</dbReference>
<dbReference type="Gene3D" id="3.90.950.10">
    <property type="match status" value="1"/>
</dbReference>
<protein>
    <recommendedName>
        <fullName evidence="3">Nucleoside triphosphate pyrophosphatase</fullName>
        <ecNumber evidence="3">3.6.1.9</ecNumber>
    </recommendedName>
    <alternativeName>
        <fullName evidence="3">Nucleotide pyrophosphatase</fullName>
        <shortName evidence="3">Nucleotide PPase</shortName>
    </alternativeName>
</protein>
<comment type="function">
    <text evidence="3">Nucleoside triphosphate pyrophosphatase. May have a dual role in cell division arrest and in preventing the incorporation of modified nucleotides into cellular nucleic acids.</text>
</comment>
<dbReference type="EC" id="3.6.1.9" evidence="3"/>
<name>A0A9D1UTH3_9MICC</name>
<keyword evidence="3" id="KW-0963">Cytoplasm</keyword>
<comment type="caution">
    <text evidence="4">The sequence shown here is derived from an EMBL/GenBank/DDBJ whole genome shotgun (WGS) entry which is preliminary data.</text>
</comment>
<dbReference type="AlphaFoldDB" id="A0A9D1UTH3"/>
<comment type="caution">
    <text evidence="3">Lacks conserved residue(s) required for the propagation of feature annotation.</text>
</comment>
<feature type="active site" description="Proton acceptor" evidence="3">
    <location>
        <position position="115"/>
    </location>
</feature>
<evidence type="ECO:0000256" key="2">
    <source>
        <dbReference type="ARBA" id="ARBA00022801"/>
    </source>
</evidence>
<proteinExistence type="inferred from homology"/>
<dbReference type="SUPFAM" id="SSF52972">
    <property type="entry name" value="ITPase-like"/>
    <property type="match status" value="1"/>
</dbReference>
<dbReference type="HAMAP" id="MF_00528">
    <property type="entry name" value="Maf"/>
    <property type="match status" value="1"/>
</dbReference>
<accession>A0A9D1UTH3</accession>
<organism evidence="4 5">
    <name type="scientific">Candidatus Nesterenkonia stercoripullorum</name>
    <dbReference type="NCBI Taxonomy" id="2838701"/>
    <lineage>
        <taxon>Bacteria</taxon>
        <taxon>Bacillati</taxon>
        <taxon>Actinomycetota</taxon>
        <taxon>Actinomycetes</taxon>
        <taxon>Micrococcales</taxon>
        <taxon>Micrococcaceae</taxon>
        <taxon>Nesterenkonia</taxon>
    </lineage>
</organism>
<dbReference type="InterPro" id="IPR029001">
    <property type="entry name" value="ITPase-like_fam"/>
</dbReference>
<dbReference type="GO" id="GO:0005737">
    <property type="term" value="C:cytoplasm"/>
    <property type="evidence" value="ECO:0007669"/>
    <property type="project" value="UniProtKB-SubCell"/>
</dbReference>
<dbReference type="NCBIfam" id="TIGR00172">
    <property type="entry name" value="maf"/>
    <property type="match status" value="1"/>
</dbReference>
<evidence type="ECO:0000256" key="3">
    <source>
        <dbReference type="HAMAP-Rule" id="MF_00528"/>
    </source>
</evidence>
<sequence length="246" mass="25793">MTDSPRPPAPFILASASPSRAGILRRLGIVFDVEVSDVDEPALVTAAISERDPQNPLTCAEEAMLLARAKAEAVAEQYRIRPDAGLAPGADDAGNLGSVTAGQEAMVAPFILGCDSVFELDGASYGKPLDPEVCVQRWQAMRGRTGVLHTGHWMIRGGEALGEIVSTSVTFAEPTDAQIRAYVATGEPLHCAGGFTIDGHGAAFVRGVDGDHLAVIGLSAYTAARLLRELGGDITQWWTTPSSGPN</sequence>
<dbReference type="PIRSF" id="PIRSF006305">
    <property type="entry name" value="Maf"/>
    <property type="match status" value="1"/>
</dbReference>
<dbReference type="PANTHER" id="PTHR43213">
    <property type="entry name" value="BIFUNCTIONAL DTTP/UTP PYROPHOSPHATASE/METHYLTRANSFERASE PROTEIN-RELATED"/>
    <property type="match status" value="1"/>
</dbReference>
<dbReference type="GO" id="GO:0009117">
    <property type="term" value="P:nucleotide metabolic process"/>
    <property type="evidence" value="ECO:0007669"/>
    <property type="project" value="UniProtKB-KW"/>
</dbReference>
<evidence type="ECO:0000313" key="5">
    <source>
        <dbReference type="Proteomes" id="UP000824151"/>
    </source>
</evidence>
<comment type="catalytic activity">
    <reaction evidence="3">
        <text>a 2'-deoxyribonucleoside 5'-triphosphate + H2O = a 2'-deoxyribonucleoside 5'-phosphate + diphosphate + H(+)</text>
        <dbReference type="Rhea" id="RHEA:44644"/>
        <dbReference type="ChEBI" id="CHEBI:15377"/>
        <dbReference type="ChEBI" id="CHEBI:15378"/>
        <dbReference type="ChEBI" id="CHEBI:33019"/>
        <dbReference type="ChEBI" id="CHEBI:61560"/>
        <dbReference type="ChEBI" id="CHEBI:65317"/>
        <dbReference type="EC" id="3.6.1.9"/>
    </reaction>
</comment>